<dbReference type="GO" id="GO:0006457">
    <property type="term" value="P:protein folding"/>
    <property type="evidence" value="ECO:0007669"/>
    <property type="project" value="InterPro"/>
</dbReference>
<keyword evidence="4 10" id="KW-0256">Endoplasmic reticulum</keyword>
<sequence length="587" mass="63804">MRYALLPLSTVLALSTWVAAESAPAFAPSAVEGIFVEQFIHPTLGDRWSASRATKEEKEGEVFSYVGKWAVEEPKVYPGLENDYGLVLSTKAAHHAISAPLDEVFDPKGKPLVLSYEVKLQNGLDCGGAYVKLLSESEEGIHAEEFSDKTPYTIMFGPDRCGSTAKVHFIFRHKNPLSGEIEEKHLTAPPAPKVSKTTSVYTLIVRPENQTYEIRINNEKAKAGSLLEDFTPAVNPPKEIDDPEDVKPADWVESPKIADPDATKPADWDEDAPVSIEDPDAEMPADWLEHEPATVPDPDAEKPEEWSDEDDGDWIAPQVPNPKCQGVSGCGPWKRPEIPNPEYKGKWFAPLIDNPDYKGPWAPRKIPNPNYYEDLTPADFSPIAGLGFELWSMTDGILFDNIYLGTSEKDLEQFIAETYAVKAPVEQALEAADKAKEEAEAAAKGKKSSSSSVDEPDMKADPVGWAKFKAQQFLDEALADPKKALVERPLTGGVLGVVFATLIGMLGVVLSLIMPASAAAAPKAKKQVQAAAQQVADKAAEVVDQVREEVPVAEAAEQVHEVAEGVRTRATRAKAAAQENAKEAASS</sequence>
<keyword evidence="10" id="KW-0732">Signal</keyword>
<dbReference type="InterPro" id="IPR018124">
    <property type="entry name" value="Calret/calnex_CS"/>
</dbReference>
<feature type="compositionally biased region" description="Basic and acidic residues" evidence="11">
    <location>
        <begin position="432"/>
        <end position="443"/>
    </location>
</feature>
<dbReference type="InterPro" id="IPR013320">
    <property type="entry name" value="ConA-like_dom_sf"/>
</dbReference>
<dbReference type="Proteomes" id="UP000777482">
    <property type="component" value="Unassembled WGS sequence"/>
</dbReference>
<feature type="region of interest" description="Disordered" evidence="11">
    <location>
        <begin position="227"/>
        <end position="279"/>
    </location>
</feature>
<feature type="signal peptide" evidence="10">
    <location>
        <begin position="1"/>
        <end position="20"/>
    </location>
</feature>
<proteinExistence type="inferred from homology"/>
<reference evidence="12 13" key="1">
    <citation type="submission" date="2020-11" db="EMBL/GenBank/DDBJ databases">
        <title>Kefir isolates.</title>
        <authorList>
            <person name="Marcisauskas S."/>
            <person name="Kim Y."/>
            <person name="Blasche S."/>
        </authorList>
    </citation>
    <scope>NUCLEOTIDE SEQUENCE [LARGE SCALE GENOMIC DNA]</scope>
    <source>
        <strain evidence="12 13">KR</strain>
    </source>
</reference>
<evidence type="ECO:0000256" key="1">
    <source>
        <dbReference type="ARBA" id="ARBA00004389"/>
    </source>
</evidence>
<feature type="disulfide bond" evidence="9">
    <location>
        <begin position="126"/>
        <end position="161"/>
    </location>
</feature>
<dbReference type="SUPFAM" id="SSF49899">
    <property type="entry name" value="Concanavalin A-like lectins/glucanases"/>
    <property type="match status" value="1"/>
</dbReference>
<evidence type="ECO:0000256" key="6">
    <source>
        <dbReference type="ARBA" id="ARBA00023136"/>
    </source>
</evidence>
<evidence type="ECO:0000256" key="5">
    <source>
        <dbReference type="ARBA" id="ARBA00022989"/>
    </source>
</evidence>
<comment type="similarity">
    <text evidence="2 10">Belongs to the calreticulin family.</text>
</comment>
<evidence type="ECO:0000256" key="3">
    <source>
        <dbReference type="ARBA" id="ARBA00022692"/>
    </source>
</evidence>
<keyword evidence="7 10" id="KW-0143">Chaperone</keyword>
<dbReference type="SUPFAM" id="SSF63887">
    <property type="entry name" value="P-domain of calnexin/calreticulin"/>
    <property type="match status" value="1"/>
</dbReference>
<dbReference type="FunFam" id="2.10.250.10:FF:000001">
    <property type="entry name" value="Calnexin homolog"/>
    <property type="match status" value="1"/>
</dbReference>
<name>A0A9P6W8H4_RHOMI</name>
<keyword evidence="9" id="KW-1015">Disulfide bond</keyword>
<dbReference type="EMBL" id="PUHQ01000001">
    <property type="protein sequence ID" value="KAG0667605.1"/>
    <property type="molecule type" value="Genomic_DNA"/>
</dbReference>
<feature type="region of interest" description="Disordered" evidence="11">
    <location>
        <begin position="432"/>
        <end position="458"/>
    </location>
</feature>
<dbReference type="InterPro" id="IPR001580">
    <property type="entry name" value="Calret/calnex"/>
</dbReference>
<evidence type="ECO:0000256" key="11">
    <source>
        <dbReference type="SAM" id="MobiDB-lite"/>
    </source>
</evidence>
<evidence type="ECO:0000256" key="2">
    <source>
        <dbReference type="ARBA" id="ARBA00010983"/>
    </source>
</evidence>
<accession>A0A9P6W8H4</accession>
<evidence type="ECO:0000256" key="4">
    <source>
        <dbReference type="ARBA" id="ARBA00022824"/>
    </source>
</evidence>
<dbReference type="GO" id="GO:0005789">
    <property type="term" value="C:endoplasmic reticulum membrane"/>
    <property type="evidence" value="ECO:0007669"/>
    <property type="project" value="UniProtKB-SubCell"/>
</dbReference>
<evidence type="ECO:0000256" key="10">
    <source>
        <dbReference type="RuleBase" id="RU362126"/>
    </source>
</evidence>
<comment type="caution">
    <text evidence="12">The sequence shown here is derived from an EMBL/GenBank/DDBJ whole genome shotgun (WGS) entry which is preliminary data.</text>
</comment>
<dbReference type="GO" id="GO:0036503">
    <property type="term" value="P:ERAD pathway"/>
    <property type="evidence" value="ECO:0007669"/>
    <property type="project" value="TreeGrafter"/>
</dbReference>
<keyword evidence="6 10" id="KW-0472">Membrane</keyword>
<dbReference type="Pfam" id="PF00262">
    <property type="entry name" value="Calreticulin"/>
    <property type="match status" value="1"/>
</dbReference>
<dbReference type="PROSITE" id="PS00804">
    <property type="entry name" value="CALRETICULIN_2"/>
    <property type="match status" value="1"/>
</dbReference>
<organism evidence="12 13">
    <name type="scientific">Rhodotorula mucilaginosa</name>
    <name type="common">Yeast</name>
    <name type="synonym">Rhodotorula rubra</name>
    <dbReference type="NCBI Taxonomy" id="5537"/>
    <lineage>
        <taxon>Eukaryota</taxon>
        <taxon>Fungi</taxon>
        <taxon>Dikarya</taxon>
        <taxon>Basidiomycota</taxon>
        <taxon>Pucciniomycotina</taxon>
        <taxon>Microbotryomycetes</taxon>
        <taxon>Sporidiobolales</taxon>
        <taxon>Sporidiobolaceae</taxon>
        <taxon>Rhodotorula</taxon>
    </lineage>
</organism>
<dbReference type="GO" id="GO:0005509">
    <property type="term" value="F:calcium ion binding"/>
    <property type="evidence" value="ECO:0007669"/>
    <property type="project" value="InterPro"/>
</dbReference>
<feature type="compositionally biased region" description="Acidic residues" evidence="11">
    <location>
        <begin position="268"/>
        <end position="279"/>
    </location>
</feature>
<feature type="compositionally biased region" description="Basic and acidic residues" evidence="11">
    <location>
        <begin position="256"/>
        <end position="267"/>
    </location>
</feature>
<evidence type="ECO:0000313" key="13">
    <source>
        <dbReference type="Proteomes" id="UP000777482"/>
    </source>
</evidence>
<dbReference type="AlphaFoldDB" id="A0A9P6W8H4"/>
<dbReference type="PRINTS" id="PR00626">
    <property type="entry name" value="CALRETICULIN"/>
</dbReference>
<dbReference type="Gene3D" id="2.10.250.10">
    <property type="entry name" value="Calreticulin/calnexin, P domain"/>
    <property type="match status" value="1"/>
</dbReference>
<keyword evidence="13" id="KW-1185">Reference proteome</keyword>
<dbReference type="GO" id="GO:0051082">
    <property type="term" value="F:unfolded protein binding"/>
    <property type="evidence" value="ECO:0007669"/>
    <property type="project" value="InterPro"/>
</dbReference>
<protein>
    <recommendedName>
        <fullName evidence="8">Calnexin</fullName>
    </recommendedName>
</protein>
<evidence type="ECO:0000256" key="7">
    <source>
        <dbReference type="ARBA" id="ARBA00023186"/>
    </source>
</evidence>
<evidence type="ECO:0000256" key="9">
    <source>
        <dbReference type="PIRSR" id="PIRSR601580-3"/>
    </source>
</evidence>
<comment type="subcellular location">
    <subcellularLocation>
        <location evidence="1">Endoplasmic reticulum membrane</location>
        <topology evidence="1">Single-pass membrane protein</topology>
    </subcellularLocation>
</comment>
<feature type="region of interest" description="Disordered" evidence="11">
    <location>
        <begin position="291"/>
        <end position="313"/>
    </location>
</feature>
<gene>
    <name evidence="12" type="ORF">C6P46_000142</name>
</gene>
<dbReference type="PANTHER" id="PTHR11073">
    <property type="entry name" value="CALRETICULIN AND CALNEXIN"/>
    <property type="match status" value="1"/>
</dbReference>
<dbReference type="InterPro" id="IPR009033">
    <property type="entry name" value="Calreticulin/calnexin_P_dom_sf"/>
</dbReference>
<keyword evidence="3 10" id="KW-0812">Transmembrane</keyword>
<evidence type="ECO:0000313" key="12">
    <source>
        <dbReference type="EMBL" id="KAG0667605.1"/>
    </source>
</evidence>
<dbReference type="FunFam" id="2.60.120.200:FF:000011">
    <property type="entry name" value="Probable calnexin"/>
    <property type="match status" value="1"/>
</dbReference>
<dbReference type="OrthoDB" id="1938156at2759"/>
<feature type="chain" id="PRO_5040539908" description="Calnexin" evidence="10">
    <location>
        <begin position="21"/>
        <end position="587"/>
    </location>
</feature>
<keyword evidence="5 10" id="KW-1133">Transmembrane helix</keyword>
<evidence type="ECO:0000256" key="8">
    <source>
        <dbReference type="ARBA" id="ARBA00040224"/>
    </source>
</evidence>
<feature type="transmembrane region" description="Helical" evidence="10">
    <location>
        <begin position="490"/>
        <end position="513"/>
    </location>
</feature>
<dbReference type="Gene3D" id="2.60.120.200">
    <property type="match status" value="1"/>
</dbReference>
<dbReference type="PANTHER" id="PTHR11073:SF1">
    <property type="entry name" value="CALNEXIN 14D-RELATED"/>
    <property type="match status" value="1"/>
</dbReference>
<dbReference type="PROSITE" id="PS00803">
    <property type="entry name" value="CALRETICULIN_1"/>
    <property type="match status" value="1"/>
</dbReference>